<protein>
    <recommendedName>
        <fullName evidence="5">UmuC domain-containing protein</fullName>
    </recommendedName>
</protein>
<dbReference type="Pfam" id="PF00817">
    <property type="entry name" value="IMS"/>
    <property type="match status" value="1"/>
</dbReference>
<dbReference type="Proteomes" id="UP000186785">
    <property type="component" value="Unassembled WGS sequence"/>
</dbReference>
<evidence type="ECO:0000313" key="7">
    <source>
        <dbReference type="Proteomes" id="UP000186785"/>
    </source>
</evidence>
<dbReference type="PROSITE" id="PS50173">
    <property type="entry name" value="UMUC"/>
    <property type="match status" value="1"/>
</dbReference>
<dbReference type="SUPFAM" id="SSF56672">
    <property type="entry name" value="DNA/RNA polymerases"/>
    <property type="match status" value="1"/>
</dbReference>
<comment type="caution">
    <text evidence="6">The sequence shown here is derived from an EMBL/GenBank/DDBJ whole genome shotgun (WGS) entry which is preliminary data.</text>
</comment>
<comment type="function">
    <text evidence="3">Poorly processive, error-prone DNA polymerase involved in untargeted mutagenesis. Copies undamaged DNA at stalled replication forks, which arise in vivo from mismatched or misaligned primer ends. These misaligned primers can be extended by PolIV. Exhibits no 3'-5' exonuclease (proofreading) activity. May be involved in translesional synthesis, in conjunction with the beta clamp from PolIII.</text>
</comment>
<reference evidence="6 7" key="1">
    <citation type="submission" date="2016-11" db="EMBL/GenBank/DDBJ databases">
        <title>Actinomyces gypaetusis sp. nov. isolated from the vulture Gypaetus barbatus in Qinghai Tibet Plateau China.</title>
        <authorList>
            <person name="Meng X."/>
        </authorList>
    </citation>
    <scope>NUCLEOTIDE SEQUENCE [LARGE SCALE GENOMIC DNA]</scope>
    <source>
        <strain evidence="6 7">VUL4_2</strain>
    </source>
</reference>
<dbReference type="CDD" id="cd03468">
    <property type="entry name" value="PolY_like"/>
    <property type="match status" value="1"/>
</dbReference>
<evidence type="ECO:0000256" key="1">
    <source>
        <dbReference type="ARBA" id="ARBA00010945"/>
    </source>
</evidence>
<evidence type="ECO:0000259" key="5">
    <source>
        <dbReference type="PROSITE" id="PS50173"/>
    </source>
</evidence>
<dbReference type="InterPro" id="IPR001126">
    <property type="entry name" value="UmuC"/>
</dbReference>
<dbReference type="Gene3D" id="3.30.70.270">
    <property type="match status" value="1"/>
</dbReference>
<evidence type="ECO:0000256" key="2">
    <source>
        <dbReference type="ARBA" id="ARBA00022763"/>
    </source>
</evidence>
<keyword evidence="7" id="KW-1185">Reference proteome</keyword>
<comment type="similarity">
    <text evidence="1">Belongs to the DNA polymerase type-Y family.</text>
</comment>
<dbReference type="PANTHER" id="PTHR35369:SF2">
    <property type="entry name" value="BLR3025 PROTEIN"/>
    <property type="match status" value="1"/>
</dbReference>
<feature type="domain" description="UmuC" evidence="5">
    <location>
        <begin position="1"/>
        <end position="72"/>
    </location>
</feature>
<evidence type="ECO:0000256" key="4">
    <source>
        <dbReference type="SAM" id="MobiDB-lite"/>
    </source>
</evidence>
<proteinExistence type="inferred from homology"/>
<feature type="region of interest" description="Disordered" evidence="4">
    <location>
        <begin position="317"/>
        <end position="336"/>
    </location>
</feature>
<keyword evidence="2" id="KW-0227">DNA damage</keyword>
<dbReference type="AlphaFoldDB" id="A0A1Q5PNB0"/>
<accession>A0A1Q5PNB0</accession>
<dbReference type="GO" id="GO:0006281">
    <property type="term" value="P:DNA repair"/>
    <property type="evidence" value="ECO:0007669"/>
    <property type="project" value="InterPro"/>
</dbReference>
<name>A0A1Q5PNB0_9ACTO</name>
<gene>
    <name evidence="6" type="ORF">BSR29_04135</name>
</gene>
<dbReference type="Gene3D" id="3.40.1170.60">
    <property type="match status" value="1"/>
</dbReference>
<evidence type="ECO:0000256" key="3">
    <source>
        <dbReference type="ARBA" id="ARBA00025589"/>
    </source>
</evidence>
<dbReference type="PANTHER" id="PTHR35369">
    <property type="entry name" value="BLR3025 PROTEIN-RELATED"/>
    <property type="match status" value="1"/>
</dbReference>
<dbReference type="STRING" id="1921764.BSR28_03705"/>
<evidence type="ECO:0000313" key="6">
    <source>
        <dbReference type="EMBL" id="OKL49031.1"/>
    </source>
</evidence>
<dbReference type="InterPro" id="IPR043128">
    <property type="entry name" value="Rev_trsase/Diguanyl_cyclase"/>
</dbReference>
<sequence length="536" mass="60286">MGIPAALITQGRVKAVNYPASKYGIEVGLNWRYAKQLCPELIPLEPDPARSARAFSTLVEVVSELMPQVETIRPGMLWAPASAPAKWIGGEEDLRRTLIENLAEATGISAQIGICDGPLGAPWAAREERIVATQKVSAYLAEKPLKPLLKHAGFYTRQTEGLLSEWEDLGLIKCLDLQSLPVETLYNRYGPEGKKLWLLAKGMEIPNRLPKTKQTKIVEELSFETPVNNLETLLFATRPLAERFEKRNHHYGYLLERLKIIAVTPSGSQHEAYWSLYGPADTKAIIQRLRWQLEAWLQGQKILDFREGISTLILENPETDRGKENPPTLWGKDSNQDRQTAQAIRKTAELIGPERILKPKYVGGYDPRQAVLLEPMIARGTALQTGPGKTAFEIKTQKDRAKTMSEKPIFPKWPGSLKEIDGTWPALVYEPPIPVGIYSETETAVSINALGEFSQTPVKLKILPGEQALLGKEILGRSTLILPTELTPWLIWGQWWNPENNLYGPRAYLKIPRENQSDILLCYRKGKWTLEATYEN</sequence>
<dbReference type="EMBL" id="MQSV01000002">
    <property type="protein sequence ID" value="OKL49031.1"/>
    <property type="molecule type" value="Genomic_DNA"/>
</dbReference>
<organism evidence="6 7">
    <name type="scientific">Boudabousia liubingyangii</name>
    <dbReference type="NCBI Taxonomy" id="1921764"/>
    <lineage>
        <taxon>Bacteria</taxon>
        <taxon>Bacillati</taxon>
        <taxon>Actinomycetota</taxon>
        <taxon>Actinomycetes</taxon>
        <taxon>Actinomycetales</taxon>
        <taxon>Actinomycetaceae</taxon>
        <taxon>Boudabousia</taxon>
    </lineage>
</organism>
<dbReference type="InterPro" id="IPR043502">
    <property type="entry name" value="DNA/RNA_pol_sf"/>
</dbReference>
<dbReference type="InterPro" id="IPR050356">
    <property type="entry name" value="SulA_CellDiv_inhibitor"/>
</dbReference>